<dbReference type="HOGENOM" id="CLU_1361678_0_0_1"/>
<sequence length="201" mass="24348">MHETRSRTAQLRAQEMGEQIDPVIGNQIHVNEDPTDAQGPLIIDDQQIDPPIANVDPAAQGRNIIDDQQRNGERQHKRPADYYRPLIGRLRGFIDNHRTQIETDLRNHQQQQRQNREDLELLLNERNEHLNQSERDLNAMVDELETDFRRQEDELIRRRDELDQRENQLRQREIRTNRRFHFNEQRTIYLHKFERTLMHRE</sequence>
<dbReference type="InParanoid" id="E9GYF5"/>
<proteinExistence type="predicted"/>
<dbReference type="Proteomes" id="UP000000305">
    <property type="component" value="Unassembled WGS sequence"/>
</dbReference>
<gene>
    <name evidence="2" type="ORF">DAPPUDRAFT_107850</name>
</gene>
<evidence type="ECO:0000313" key="3">
    <source>
        <dbReference type="Proteomes" id="UP000000305"/>
    </source>
</evidence>
<keyword evidence="1" id="KW-0175">Coiled coil</keyword>
<evidence type="ECO:0000313" key="2">
    <source>
        <dbReference type="EMBL" id="EFX75484.1"/>
    </source>
</evidence>
<dbReference type="EMBL" id="GL732575">
    <property type="protein sequence ID" value="EFX75484.1"/>
    <property type="molecule type" value="Genomic_DNA"/>
</dbReference>
<dbReference type="AlphaFoldDB" id="E9GYF5"/>
<dbReference type="KEGG" id="dpx:DAPPUDRAFT_107850"/>
<organism evidence="2 3">
    <name type="scientific">Daphnia pulex</name>
    <name type="common">Water flea</name>
    <dbReference type="NCBI Taxonomy" id="6669"/>
    <lineage>
        <taxon>Eukaryota</taxon>
        <taxon>Metazoa</taxon>
        <taxon>Ecdysozoa</taxon>
        <taxon>Arthropoda</taxon>
        <taxon>Crustacea</taxon>
        <taxon>Branchiopoda</taxon>
        <taxon>Diplostraca</taxon>
        <taxon>Cladocera</taxon>
        <taxon>Anomopoda</taxon>
        <taxon>Daphniidae</taxon>
        <taxon>Daphnia</taxon>
    </lineage>
</organism>
<keyword evidence="3" id="KW-1185">Reference proteome</keyword>
<accession>E9GYF5</accession>
<dbReference type="OrthoDB" id="10349151at2759"/>
<reference evidence="2 3" key="1">
    <citation type="journal article" date="2011" name="Science">
        <title>The ecoresponsive genome of Daphnia pulex.</title>
        <authorList>
            <person name="Colbourne J.K."/>
            <person name="Pfrender M.E."/>
            <person name="Gilbert D."/>
            <person name="Thomas W.K."/>
            <person name="Tucker A."/>
            <person name="Oakley T.H."/>
            <person name="Tokishita S."/>
            <person name="Aerts A."/>
            <person name="Arnold G.J."/>
            <person name="Basu M.K."/>
            <person name="Bauer D.J."/>
            <person name="Caceres C.E."/>
            <person name="Carmel L."/>
            <person name="Casola C."/>
            <person name="Choi J.H."/>
            <person name="Detter J.C."/>
            <person name="Dong Q."/>
            <person name="Dusheyko S."/>
            <person name="Eads B.D."/>
            <person name="Frohlich T."/>
            <person name="Geiler-Samerotte K.A."/>
            <person name="Gerlach D."/>
            <person name="Hatcher P."/>
            <person name="Jogdeo S."/>
            <person name="Krijgsveld J."/>
            <person name="Kriventseva E.V."/>
            <person name="Kultz D."/>
            <person name="Laforsch C."/>
            <person name="Lindquist E."/>
            <person name="Lopez J."/>
            <person name="Manak J.R."/>
            <person name="Muller J."/>
            <person name="Pangilinan J."/>
            <person name="Patwardhan R.P."/>
            <person name="Pitluck S."/>
            <person name="Pritham E.J."/>
            <person name="Rechtsteiner A."/>
            <person name="Rho M."/>
            <person name="Rogozin I.B."/>
            <person name="Sakarya O."/>
            <person name="Salamov A."/>
            <person name="Schaack S."/>
            <person name="Shapiro H."/>
            <person name="Shiga Y."/>
            <person name="Skalitzky C."/>
            <person name="Smith Z."/>
            <person name="Souvorov A."/>
            <person name="Sung W."/>
            <person name="Tang Z."/>
            <person name="Tsuchiya D."/>
            <person name="Tu H."/>
            <person name="Vos H."/>
            <person name="Wang M."/>
            <person name="Wolf Y.I."/>
            <person name="Yamagata H."/>
            <person name="Yamada T."/>
            <person name="Ye Y."/>
            <person name="Shaw J.R."/>
            <person name="Andrews J."/>
            <person name="Crease T.J."/>
            <person name="Tang H."/>
            <person name="Lucas S.M."/>
            <person name="Robertson H.M."/>
            <person name="Bork P."/>
            <person name="Koonin E.V."/>
            <person name="Zdobnov E.M."/>
            <person name="Grigoriev I.V."/>
            <person name="Lynch M."/>
            <person name="Boore J.L."/>
        </authorList>
    </citation>
    <scope>NUCLEOTIDE SEQUENCE [LARGE SCALE GENOMIC DNA]</scope>
</reference>
<evidence type="ECO:0000256" key="1">
    <source>
        <dbReference type="SAM" id="Coils"/>
    </source>
</evidence>
<name>E9GYF5_DAPPU</name>
<protein>
    <submittedName>
        <fullName evidence="2">Uncharacterized protein</fullName>
    </submittedName>
</protein>
<feature type="coiled-coil region" evidence="1">
    <location>
        <begin position="105"/>
        <end position="172"/>
    </location>
</feature>